<sequence>MKQEVQLKYINDEYNFGLVSWKEAYLLLPELVKLNVEYYKGNLIYRAPGSAKRIYYKAIKAGLRKCNIKVYFDVLDLPF</sequence>
<gene>
    <name evidence="1" type="ORF">SAMN05444008_114140</name>
</gene>
<protein>
    <submittedName>
        <fullName evidence="1">Uncharacterized protein</fullName>
    </submittedName>
</protein>
<reference evidence="1 2" key="1">
    <citation type="submission" date="2016-11" db="EMBL/GenBank/DDBJ databases">
        <authorList>
            <person name="Jaros S."/>
            <person name="Januszkiewicz K."/>
            <person name="Wedrychowicz H."/>
        </authorList>
    </citation>
    <scope>NUCLEOTIDE SEQUENCE [LARGE SCALE GENOMIC DNA]</scope>
    <source>
        <strain evidence="1 2">DSM 26897</strain>
    </source>
</reference>
<organism evidence="1 2">
    <name type="scientific">Cnuella takakiae</name>
    <dbReference type="NCBI Taxonomy" id="1302690"/>
    <lineage>
        <taxon>Bacteria</taxon>
        <taxon>Pseudomonadati</taxon>
        <taxon>Bacteroidota</taxon>
        <taxon>Chitinophagia</taxon>
        <taxon>Chitinophagales</taxon>
        <taxon>Chitinophagaceae</taxon>
        <taxon>Cnuella</taxon>
    </lineage>
</organism>
<evidence type="ECO:0000313" key="1">
    <source>
        <dbReference type="EMBL" id="SHF94453.1"/>
    </source>
</evidence>
<keyword evidence="2" id="KW-1185">Reference proteome</keyword>
<dbReference type="AlphaFoldDB" id="A0A1M5FSG6"/>
<accession>A0A1M5FSG6</accession>
<dbReference type="Proteomes" id="UP000184368">
    <property type="component" value="Unassembled WGS sequence"/>
</dbReference>
<dbReference type="EMBL" id="FQUO01000014">
    <property type="protein sequence ID" value="SHF94453.1"/>
    <property type="molecule type" value="Genomic_DNA"/>
</dbReference>
<name>A0A1M5FSG6_9BACT</name>
<proteinExistence type="predicted"/>
<evidence type="ECO:0000313" key="2">
    <source>
        <dbReference type="Proteomes" id="UP000184368"/>
    </source>
</evidence>